<dbReference type="Pfam" id="PF00460">
    <property type="entry name" value="Flg_bb_rod"/>
    <property type="match status" value="1"/>
</dbReference>
<dbReference type="InterPro" id="IPR001444">
    <property type="entry name" value="Flag_bb_rod_N"/>
</dbReference>
<keyword evidence="9" id="KW-0966">Cell projection</keyword>
<dbReference type="EMBL" id="CP054020">
    <property type="protein sequence ID" value="QKI89587.1"/>
    <property type="molecule type" value="Genomic_DNA"/>
</dbReference>
<dbReference type="PANTHER" id="PTHR30435">
    <property type="entry name" value="FLAGELLAR PROTEIN"/>
    <property type="match status" value="1"/>
</dbReference>
<dbReference type="Proteomes" id="UP000504724">
    <property type="component" value="Chromosome"/>
</dbReference>
<comment type="similarity">
    <text evidence="2 6">Belongs to the flagella basal body rod proteins family.</text>
</comment>
<keyword evidence="4 6" id="KW-0975">Bacterial flagellum</keyword>
<keyword evidence="10" id="KW-1185">Reference proteome</keyword>
<dbReference type="GO" id="GO:0071978">
    <property type="term" value="P:bacterial-type flagellum-dependent swarming motility"/>
    <property type="evidence" value="ECO:0007669"/>
    <property type="project" value="TreeGrafter"/>
</dbReference>
<dbReference type="KEGG" id="txa:HQN79_08410"/>
<evidence type="ECO:0000256" key="2">
    <source>
        <dbReference type="ARBA" id="ARBA00009677"/>
    </source>
</evidence>
<protein>
    <recommendedName>
        <fullName evidence="3 6">Flagellar basal body rod protein FlgB</fullName>
    </recommendedName>
</protein>
<comment type="subunit">
    <text evidence="6">The basal body constitutes a major portion of the flagellar organelle and consists of a number of rings mounted on a central rod.</text>
</comment>
<reference evidence="9 10" key="1">
    <citation type="submission" date="2020-05" db="EMBL/GenBank/DDBJ databases">
        <title>Thiomicrorhabdus sediminis sp.nov. and Thiomicrorhabdus xiamenensis sp.nov., novel sulfur-oxidizing bacteria isolated from coastal sediment.</title>
        <authorList>
            <person name="Liu X."/>
        </authorList>
    </citation>
    <scope>NUCLEOTIDE SEQUENCE [LARGE SCALE GENOMIC DNA]</scope>
    <source>
        <strain evidence="9 10">G2</strain>
    </source>
</reference>
<organism evidence="9 10">
    <name type="scientific">Thiomicrorhabdus xiamenensis</name>
    <dbReference type="NCBI Taxonomy" id="2739063"/>
    <lineage>
        <taxon>Bacteria</taxon>
        <taxon>Pseudomonadati</taxon>
        <taxon>Pseudomonadota</taxon>
        <taxon>Gammaproteobacteria</taxon>
        <taxon>Thiotrichales</taxon>
        <taxon>Piscirickettsiaceae</taxon>
        <taxon>Thiomicrorhabdus</taxon>
    </lineage>
</organism>
<evidence type="ECO:0000256" key="7">
    <source>
        <dbReference type="SAM" id="MobiDB-lite"/>
    </source>
</evidence>
<sequence length="132" mass="14657">MADSIFGIHEKALQIRTLRGEVLASNLANADTPNFKARDVDFRQALQQESDRFSSQSLQMSKTSGQHLGGESLLSTSDFLKYRMPTQPSLDGNTVEEHVEKAQFMENAMQHQATLEFINSKISGIRGALKGE</sequence>
<comment type="subcellular location">
    <subcellularLocation>
        <location evidence="1 6">Bacterial flagellum basal body</location>
    </subcellularLocation>
</comment>
<gene>
    <name evidence="9" type="primary">flgB</name>
    <name evidence="9" type="ORF">HQN79_08410</name>
</gene>
<dbReference type="NCBIfam" id="TIGR01396">
    <property type="entry name" value="FlgB"/>
    <property type="match status" value="1"/>
</dbReference>
<evidence type="ECO:0000256" key="4">
    <source>
        <dbReference type="ARBA" id="ARBA00023143"/>
    </source>
</evidence>
<dbReference type="GO" id="GO:0030694">
    <property type="term" value="C:bacterial-type flagellum basal body, rod"/>
    <property type="evidence" value="ECO:0007669"/>
    <property type="project" value="InterPro"/>
</dbReference>
<evidence type="ECO:0000313" key="9">
    <source>
        <dbReference type="EMBL" id="QKI89587.1"/>
    </source>
</evidence>
<dbReference type="InterPro" id="IPR006300">
    <property type="entry name" value="FlgB"/>
</dbReference>
<evidence type="ECO:0000256" key="3">
    <source>
        <dbReference type="ARBA" id="ARBA00014376"/>
    </source>
</evidence>
<proteinExistence type="inferred from homology"/>
<feature type="compositionally biased region" description="Polar residues" evidence="7">
    <location>
        <begin position="51"/>
        <end position="66"/>
    </location>
</feature>
<dbReference type="PANTHER" id="PTHR30435:SF12">
    <property type="entry name" value="FLAGELLAR BASAL BODY ROD PROTEIN FLGB"/>
    <property type="match status" value="1"/>
</dbReference>
<dbReference type="RefSeq" id="WP_173285546.1">
    <property type="nucleotide sequence ID" value="NZ_CP054020.1"/>
</dbReference>
<name>A0A7D4TEP6_9GAMM</name>
<evidence type="ECO:0000256" key="6">
    <source>
        <dbReference type="PIRNR" id="PIRNR002889"/>
    </source>
</evidence>
<dbReference type="PIRSF" id="PIRSF002889">
    <property type="entry name" value="Rod_FlgB"/>
    <property type="match status" value="1"/>
</dbReference>
<comment type="function">
    <text evidence="5 6">Structural component of flagellum, the bacterial motility apparatus. Part of the rod structure of flagellar basal body.</text>
</comment>
<dbReference type="AlphaFoldDB" id="A0A7D4TEP6"/>
<keyword evidence="9" id="KW-0969">Cilium</keyword>
<accession>A0A7D4TEP6</accession>
<evidence type="ECO:0000259" key="8">
    <source>
        <dbReference type="Pfam" id="PF00460"/>
    </source>
</evidence>
<dbReference type="InterPro" id="IPR019776">
    <property type="entry name" value="Flagellar_basal_body_rod_CS"/>
</dbReference>
<feature type="domain" description="Flagellar basal body rod protein N-terminal" evidence="8">
    <location>
        <begin position="9"/>
        <end position="36"/>
    </location>
</feature>
<evidence type="ECO:0000256" key="1">
    <source>
        <dbReference type="ARBA" id="ARBA00004117"/>
    </source>
</evidence>
<evidence type="ECO:0000256" key="5">
    <source>
        <dbReference type="ARBA" id="ARBA00024934"/>
    </source>
</evidence>
<keyword evidence="9" id="KW-0282">Flagellum</keyword>
<feature type="region of interest" description="Disordered" evidence="7">
    <location>
        <begin position="51"/>
        <end position="71"/>
    </location>
</feature>
<evidence type="ECO:0000313" key="10">
    <source>
        <dbReference type="Proteomes" id="UP000504724"/>
    </source>
</evidence>
<dbReference type="PROSITE" id="PS00588">
    <property type="entry name" value="FLAGELLA_BB_ROD"/>
    <property type="match status" value="1"/>
</dbReference>